<evidence type="ECO:0000256" key="1">
    <source>
        <dbReference type="ARBA" id="ARBA00006445"/>
    </source>
</evidence>
<dbReference type="Gene3D" id="2.130.10.10">
    <property type="entry name" value="YVTN repeat-like/Quinoprotein amine dehydrogenase"/>
    <property type="match status" value="1"/>
</dbReference>
<feature type="compositionally biased region" description="Polar residues" evidence="8">
    <location>
        <begin position="11"/>
        <end position="46"/>
    </location>
</feature>
<proteinExistence type="inferred from homology"/>
<feature type="compositionally biased region" description="Polar residues" evidence="8">
    <location>
        <begin position="63"/>
        <end position="72"/>
    </location>
</feature>
<evidence type="ECO:0000256" key="6">
    <source>
        <dbReference type="ARBA" id="ARBA00023306"/>
    </source>
</evidence>
<sequence>MNAKFPILPTHLSTSPHRRGSGNSFQSKILSTPCSNRTPARSTSTKKACLPRMSPSPRIGRTPVSTTKLTTSQCGDRFIPSRRSMNVSLCRRSLFSKEPTDDEARDDTPSSQQHSKLFKKSLLSSLCDYPIESLDDNAKPKSLFRSGNREALSCVPKTQVRLEDPYSHNILGVGFTRSSHDNGISLQQKPSRKVVSDKPFKILDAEGIKDDYYMDHISWNKDNVLAIALDNIVYLYDYATSNSFELATYDQGHDNYASTVSWCNSSENSRFLAIGTNSSAEIWDAQSGQKLRNLRGHQGRVLSLSWNQHCLTTGGEDSMILHHDVRCRYSLVSRCAAHEQKVVGLKWNRDGDMLASGGNDDLMCIWDLRMSPSRNRALEPRLQLREHNGAVKAIDWNPHRRGVLASGGGARDKTIKIWNSQTGALFSSTDTGSQVTSVMWSQHRSELSSAHGFDDHLMKLWDYGHDSSLTKTTDFVGHSSRILSTACSPDGCQVVSAGADESLCFWDVFDEPIRKRLLPCASSIWGEVSLGDHVIR</sequence>
<feature type="repeat" description="WD" evidence="7">
    <location>
        <begin position="475"/>
        <end position="508"/>
    </location>
</feature>
<keyword evidence="6" id="KW-0131">Cell cycle</keyword>
<evidence type="ECO:0000256" key="3">
    <source>
        <dbReference type="ARBA" id="ARBA00022618"/>
    </source>
</evidence>
<evidence type="ECO:0000256" key="2">
    <source>
        <dbReference type="ARBA" id="ARBA00022574"/>
    </source>
</evidence>
<dbReference type="PROSITE" id="PS50082">
    <property type="entry name" value="WD_REPEATS_2"/>
    <property type="match status" value="3"/>
</dbReference>
<dbReference type="GO" id="GO:1905786">
    <property type="term" value="P:positive regulation of anaphase-promoting complex-dependent catabolic process"/>
    <property type="evidence" value="ECO:0007669"/>
    <property type="project" value="TreeGrafter"/>
</dbReference>
<comment type="caution">
    <text evidence="10">The sequence shown here is derived from an EMBL/GenBank/DDBJ whole genome shotgun (WGS) entry which is preliminary data.</text>
</comment>
<dbReference type="GO" id="GO:0010997">
    <property type="term" value="F:anaphase-promoting complex binding"/>
    <property type="evidence" value="ECO:0007669"/>
    <property type="project" value="InterPro"/>
</dbReference>
<keyword evidence="4" id="KW-0677">Repeat</keyword>
<dbReference type="InterPro" id="IPR015943">
    <property type="entry name" value="WD40/YVTN_repeat-like_dom_sf"/>
</dbReference>
<dbReference type="SUPFAM" id="SSF50978">
    <property type="entry name" value="WD40 repeat-like"/>
    <property type="match status" value="1"/>
</dbReference>
<accession>A0AAD2G0A8</accession>
<comment type="similarity">
    <text evidence="1">Belongs to the WD repeat CDC20/Fizzy family.</text>
</comment>
<feature type="domain" description="CDC20/Fizzy WD40" evidence="9">
    <location>
        <begin position="203"/>
        <end position="506"/>
    </location>
</feature>
<protein>
    <recommendedName>
        <fullName evidence="9">CDC20/Fizzy WD40 domain-containing protein</fullName>
    </recommendedName>
</protein>
<keyword evidence="3" id="KW-0132">Cell division</keyword>
<evidence type="ECO:0000256" key="4">
    <source>
        <dbReference type="ARBA" id="ARBA00022737"/>
    </source>
</evidence>
<feature type="region of interest" description="Disordered" evidence="8">
    <location>
        <begin position="1"/>
        <end position="72"/>
    </location>
</feature>
<gene>
    <name evidence="10" type="ORF">CYCCA115_LOCUS17248</name>
</gene>
<evidence type="ECO:0000259" key="9">
    <source>
        <dbReference type="Pfam" id="PF24807"/>
    </source>
</evidence>
<dbReference type="InterPro" id="IPR033010">
    <property type="entry name" value="Cdc20/Fizzy"/>
</dbReference>
<dbReference type="Proteomes" id="UP001295423">
    <property type="component" value="Unassembled WGS sequence"/>
</dbReference>
<dbReference type="PROSITE" id="PS00678">
    <property type="entry name" value="WD_REPEATS_1"/>
    <property type="match status" value="3"/>
</dbReference>
<reference evidence="10" key="1">
    <citation type="submission" date="2023-08" db="EMBL/GenBank/DDBJ databases">
        <authorList>
            <person name="Audoor S."/>
            <person name="Bilcke G."/>
        </authorList>
    </citation>
    <scope>NUCLEOTIDE SEQUENCE</scope>
</reference>
<dbReference type="PANTHER" id="PTHR19918">
    <property type="entry name" value="CELL DIVISION CYCLE 20 CDC20 FIZZY -RELATED"/>
    <property type="match status" value="1"/>
</dbReference>
<evidence type="ECO:0000256" key="5">
    <source>
        <dbReference type="ARBA" id="ARBA00022776"/>
    </source>
</evidence>
<keyword evidence="11" id="KW-1185">Reference proteome</keyword>
<evidence type="ECO:0000256" key="7">
    <source>
        <dbReference type="PROSITE-ProRule" id="PRU00221"/>
    </source>
</evidence>
<dbReference type="SMART" id="SM00320">
    <property type="entry name" value="WD40"/>
    <property type="match status" value="7"/>
</dbReference>
<dbReference type="InterPro" id="IPR001680">
    <property type="entry name" value="WD40_rpt"/>
</dbReference>
<dbReference type="GO" id="GO:1990757">
    <property type="term" value="F:ubiquitin ligase activator activity"/>
    <property type="evidence" value="ECO:0007669"/>
    <property type="project" value="TreeGrafter"/>
</dbReference>
<dbReference type="InterPro" id="IPR019775">
    <property type="entry name" value="WD40_repeat_CS"/>
</dbReference>
<organism evidence="10 11">
    <name type="scientific">Cylindrotheca closterium</name>
    <dbReference type="NCBI Taxonomy" id="2856"/>
    <lineage>
        <taxon>Eukaryota</taxon>
        <taxon>Sar</taxon>
        <taxon>Stramenopiles</taxon>
        <taxon>Ochrophyta</taxon>
        <taxon>Bacillariophyta</taxon>
        <taxon>Bacillariophyceae</taxon>
        <taxon>Bacillariophycidae</taxon>
        <taxon>Bacillariales</taxon>
        <taxon>Bacillariaceae</taxon>
        <taxon>Cylindrotheca</taxon>
    </lineage>
</organism>
<dbReference type="EMBL" id="CAKOGP040001980">
    <property type="protein sequence ID" value="CAJ1958582.1"/>
    <property type="molecule type" value="Genomic_DNA"/>
</dbReference>
<keyword evidence="5" id="KW-0498">Mitosis</keyword>
<dbReference type="AlphaFoldDB" id="A0AAD2G0A8"/>
<name>A0AAD2G0A8_9STRA</name>
<dbReference type="PANTHER" id="PTHR19918:SF8">
    <property type="entry name" value="FI02843P"/>
    <property type="match status" value="1"/>
</dbReference>
<feature type="repeat" description="WD" evidence="7">
    <location>
        <begin position="384"/>
        <end position="428"/>
    </location>
</feature>
<feature type="repeat" description="WD" evidence="7">
    <location>
        <begin position="335"/>
        <end position="376"/>
    </location>
</feature>
<dbReference type="GO" id="GO:0031145">
    <property type="term" value="P:anaphase-promoting complex-dependent catabolic process"/>
    <property type="evidence" value="ECO:0007669"/>
    <property type="project" value="TreeGrafter"/>
</dbReference>
<dbReference type="InterPro" id="IPR036322">
    <property type="entry name" value="WD40_repeat_dom_sf"/>
</dbReference>
<dbReference type="GO" id="GO:0005680">
    <property type="term" value="C:anaphase-promoting complex"/>
    <property type="evidence" value="ECO:0007669"/>
    <property type="project" value="TreeGrafter"/>
</dbReference>
<evidence type="ECO:0000313" key="11">
    <source>
        <dbReference type="Proteomes" id="UP001295423"/>
    </source>
</evidence>
<evidence type="ECO:0000313" key="10">
    <source>
        <dbReference type="EMBL" id="CAJ1958582.1"/>
    </source>
</evidence>
<keyword evidence="2 7" id="KW-0853">WD repeat</keyword>
<dbReference type="CDD" id="cd00200">
    <property type="entry name" value="WD40"/>
    <property type="match status" value="1"/>
</dbReference>
<evidence type="ECO:0000256" key="8">
    <source>
        <dbReference type="SAM" id="MobiDB-lite"/>
    </source>
</evidence>
<dbReference type="GO" id="GO:0051301">
    <property type="term" value="P:cell division"/>
    <property type="evidence" value="ECO:0007669"/>
    <property type="project" value="UniProtKB-KW"/>
</dbReference>
<dbReference type="PROSITE" id="PS50294">
    <property type="entry name" value="WD_REPEATS_REGION"/>
    <property type="match status" value="2"/>
</dbReference>
<dbReference type="InterPro" id="IPR056150">
    <property type="entry name" value="WD40_CDC20-Fz"/>
</dbReference>
<dbReference type="Pfam" id="PF24807">
    <property type="entry name" value="WD40_CDC20-Fz"/>
    <property type="match status" value="1"/>
</dbReference>